<dbReference type="SUPFAM" id="SSF53474">
    <property type="entry name" value="alpha/beta-Hydrolases"/>
    <property type="match status" value="1"/>
</dbReference>
<dbReference type="InterPro" id="IPR029058">
    <property type="entry name" value="AB_hydrolase_fold"/>
</dbReference>
<evidence type="ECO:0000259" key="4">
    <source>
        <dbReference type="Pfam" id="PF00135"/>
    </source>
</evidence>
<dbReference type="OMA" id="QNIRYAQ"/>
<keyword evidence="2 3" id="KW-0378">Hydrolase</keyword>
<dbReference type="Pfam" id="PF00135">
    <property type="entry name" value="COesterase"/>
    <property type="match status" value="1"/>
</dbReference>
<sequence>MRGITVLTLTLRLVSRVLSHPTGSEHCSNLPIVDLGYNLHQAISYNASSEIYKFQNIRYANNPTLDLRFRAPTAPDTNRWTVQTGDRPRTCPQGMPDWQVKGTAAAAKYMNPDQPFTLEAWKEDFLNATVPPNLDFNTDTTEDCLFLDVHVPRKVFHGARKGARGDAPVLVFIHGGGYVLSSKLRAPTPAFFPDGLFAHANKNHEDMIYVALNYRLGALGFLAGPEVERDGVLNAGLLDQRFALEWVQRYIHLFGGSPDKVTVMGESAGGGSILLHMAGSYATNTSTPFRAAIPQSPAILPGYVNPSDSFAGFLRYLNVSSLQEAREVDKSRIIAANAAQIADAPTTSYIYDPVIDGSYVPDKVMHALRDGRFDKSVAVLAAHNSFEGSFFFDPTIETENEFRSWLRRSIPGLQNKDVAYLMERLYPATFGDTALGYVDQASRQMALYSEAVIDCHFGAIGDAMHGQSYAYKFSISPGVHTQDLDYTFNSPSSPARFPAAQNAIQDMIVGFVQNGVPRSADGEVFPRWGSERRLLNITSTAPEWSRSEVNRTRCGWWSDW</sequence>
<feature type="domain" description="Carboxylesterase type B" evidence="4">
    <location>
        <begin position="48"/>
        <end position="541"/>
    </location>
</feature>
<dbReference type="EMBL" id="CDMC01000021">
    <property type="protein sequence ID" value="CEL10877.1"/>
    <property type="molecule type" value="Genomic_DNA"/>
</dbReference>
<reference evidence="6" key="1">
    <citation type="journal article" date="2016" name="Genome Announc.">
        <title>Draft genome sequences of fungus Aspergillus calidoustus.</title>
        <authorList>
            <person name="Horn F."/>
            <person name="Linde J."/>
            <person name="Mattern D.J."/>
            <person name="Walther G."/>
            <person name="Guthke R."/>
            <person name="Scherlach K."/>
            <person name="Martin K."/>
            <person name="Brakhage A.A."/>
            <person name="Petzke L."/>
            <person name="Valiante V."/>
        </authorList>
    </citation>
    <scope>NUCLEOTIDE SEQUENCE [LARGE SCALE GENOMIC DNA]</scope>
    <source>
        <strain evidence="6">SF006504</strain>
    </source>
</reference>
<evidence type="ECO:0000313" key="6">
    <source>
        <dbReference type="Proteomes" id="UP000054771"/>
    </source>
</evidence>
<keyword evidence="6" id="KW-1185">Reference proteome</keyword>
<dbReference type="Proteomes" id="UP000054771">
    <property type="component" value="Unassembled WGS sequence"/>
</dbReference>
<evidence type="ECO:0000313" key="5">
    <source>
        <dbReference type="EMBL" id="CEL10877.1"/>
    </source>
</evidence>
<dbReference type="InterPro" id="IPR019826">
    <property type="entry name" value="Carboxylesterase_B_AS"/>
</dbReference>
<proteinExistence type="inferred from homology"/>
<dbReference type="InterPro" id="IPR050309">
    <property type="entry name" value="Type-B_Carboxylest/Lipase"/>
</dbReference>
<evidence type="ECO:0000256" key="1">
    <source>
        <dbReference type="ARBA" id="ARBA00005964"/>
    </source>
</evidence>
<dbReference type="GO" id="GO:0016787">
    <property type="term" value="F:hydrolase activity"/>
    <property type="evidence" value="ECO:0007669"/>
    <property type="project" value="UniProtKB-KW"/>
</dbReference>
<feature type="signal peptide" evidence="3">
    <location>
        <begin position="1"/>
        <end position="19"/>
    </location>
</feature>
<evidence type="ECO:0000256" key="2">
    <source>
        <dbReference type="ARBA" id="ARBA00022801"/>
    </source>
</evidence>
<dbReference type="PANTHER" id="PTHR11559">
    <property type="entry name" value="CARBOXYLESTERASE"/>
    <property type="match status" value="1"/>
</dbReference>
<dbReference type="PROSITE" id="PS00122">
    <property type="entry name" value="CARBOXYLESTERASE_B_1"/>
    <property type="match status" value="1"/>
</dbReference>
<dbReference type="Gene3D" id="3.40.50.1820">
    <property type="entry name" value="alpha/beta hydrolase"/>
    <property type="match status" value="1"/>
</dbReference>
<gene>
    <name evidence="5" type="ORF">ASPCAL13984</name>
</gene>
<dbReference type="EC" id="3.1.1.-" evidence="3"/>
<protein>
    <recommendedName>
        <fullName evidence="3">Carboxylic ester hydrolase</fullName>
        <ecNumber evidence="3">3.1.1.-</ecNumber>
    </recommendedName>
</protein>
<evidence type="ECO:0000256" key="3">
    <source>
        <dbReference type="RuleBase" id="RU361235"/>
    </source>
</evidence>
<keyword evidence="3" id="KW-0732">Signal</keyword>
<dbReference type="InterPro" id="IPR002018">
    <property type="entry name" value="CarbesteraseB"/>
</dbReference>
<name>A0A0U5GI14_ASPCI</name>
<dbReference type="OrthoDB" id="408631at2759"/>
<feature type="chain" id="PRO_5006773418" description="Carboxylic ester hydrolase" evidence="3">
    <location>
        <begin position="20"/>
        <end position="560"/>
    </location>
</feature>
<dbReference type="AlphaFoldDB" id="A0A0U5GI14"/>
<dbReference type="ESTHER" id="9euro-a0a0u5gi14">
    <property type="family name" value="Fungal_carboxylesterase_lipase"/>
</dbReference>
<accession>A0A0U5GI14</accession>
<comment type="similarity">
    <text evidence="1 3">Belongs to the type-B carboxylesterase/lipase family.</text>
</comment>
<dbReference type="STRING" id="454130.A0A0U5GI14"/>
<organism evidence="5 6">
    <name type="scientific">Aspergillus calidoustus</name>
    <dbReference type="NCBI Taxonomy" id="454130"/>
    <lineage>
        <taxon>Eukaryota</taxon>
        <taxon>Fungi</taxon>
        <taxon>Dikarya</taxon>
        <taxon>Ascomycota</taxon>
        <taxon>Pezizomycotina</taxon>
        <taxon>Eurotiomycetes</taxon>
        <taxon>Eurotiomycetidae</taxon>
        <taxon>Eurotiales</taxon>
        <taxon>Aspergillaceae</taxon>
        <taxon>Aspergillus</taxon>
        <taxon>Aspergillus subgen. Nidulantes</taxon>
    </lineage>
</organism>